<dbReference type="EMBL" id="ML769550">
    <property type="protein sequence ID" value="KAE9394439.1"/>
    <property type="molecule type" value="Genomic_DNA"/>
</dbReference>
<feature type="region of interest" description="Disordered" evidence="1">
    <location>
        <begin position="1"/>
        <end position="20"/>
    </location>
</feature>
<proteinExistence type="predicted"/>
<feature type="compositionally biased region" description="Low complexity" evidence="1">
    <location>
        <begin position="352"/>
        <end position="363"/>
    </location>
</feature>
<evidence type="ECO:0000256" key="1">
    <source>
        <dbReference type="SAM" id="MobiDB-lite"/>
    </source>
</evidence>
<protein>
    <submittedName>
        <fullName evidence="2">Uncharacterized protein</fullName>
    </submittedName>
</protein>
<gene>
    <name evidence="2" type="ORF">BT96DRAFT_998555</name>
</gene>
<feature type="region of interest" description="Disordered" evidence="1">
    <location>
        <begin position="266"/>
        <end position="288"/>
    </location>
</feature>
<feature type="region of interest" description="Disordered" evidence="1">
    <location>
        <begin position="304"/>
        <end position="369"/>
    </location>
</feature>
<sequence length="573" mass="63512">MMDNDRFEHLIKRKRKRHSTYSAVDPCLGFYPPTFSEPSAVEIPSLLSHENSVQELQLDPTDMERSAKKPRTYARKRPIDDPDTEQEASPALLKRRRRSNPLLIHSPPPEQSNIRPPKSRRRRHPLAQRLLHAAVLSGVDPVDSLIEPDPNAPLPTRRPLQFQAETESLTTSPPGTKRRPSWGLVDPHKSSSSIRTASFISRKERETLTPRENYKPLTRWPSRPNLKTTKKKNLDYGPAKKKTSTTDMQYQRRPLTFVPIQKSDLLLSRPGSGFPQARDPTPDKVKSRHAIRPPLIPVFAASQSISAPPAKSPPIDSINQPRSPTTATHSTNMNPPRTSIPQIQIPSAPTAPVSSPGPEPSSSDFNAPAPIVLCPATSPAPITSQANTPAHIVPPTDPLLAPERPSDRPSVLNLHPINNHPKNTFNPLSRSMSNKPAKPLSSFFDEFLETVRAATSATQHQQTQMNNLPPRSVFLYVAVQCLSAAIQTYRYRDVEEDDVFDEWTSRAAPAPEEEEKIGIGESWLSRGGPLSPDLLVALRPSQYQVTLSQLSPPSSSRAGALRNAMAGLRAFYG</sequence>
<keyword evidence="3" id="KW-1185">Reference proteome</keyword>
<evidence type="ECO:0000313" key="2">
    <source>
        <dbReference type="EMBL" id="KAE9394439.1"/>
    </source>
</evidence>
<feature type="compositionally biased region" description="Low complexity" evidence="1">
    <location>
        <begin position="304"/>
        <end position="318"/>
    </location>
</feature>
<feature type="compositionally biased region" description="Polar residues" evidence="1">
    <location>
        <begin position="420"/>
        <end position="432"/>
    </location>
</feature>
<feature type="region of interest" description="Disordered" evidence="1">
    <location>
        <begin position="141"/>
        <end position="195"/>
    </location>
</feature>
<name>A0A6A4H876_9AGAR</name>
<feature type="compositionally biased region" description="Basic and acidic residues" evidence="1">
    <location>
        <begin position="1"/>
        <end position="10"/>
    </location>
</feature>
<feature type="compositionally biased region" description="Polar residues" evidence="1">
    <location>
        <begin position="319"/>
        <end position="347"/>
    </location>
</feature>
<reference evidence="2" key="1">
    <citation type="journal article" date="2019" name="Environ. Microbiol.">
        <title>Fungal ecological strategies reflected in gene transcription - a case study of two litter decomposers.</title>
        <authorList>
            <person name="Barbi F."/>
            <person name="Kohler A."/>
            <person name="Barry K."/>
            <person name="Baskaran P."/>
            <person name="Daum C."/>
            <person name="Fauchery L."/>
            <person name="Ihrmark K."/>
            <person name="Kuo A."/>
            <person name="LaButti K."/>
            <person name="Lipzen A."/>
            <person name="Morin E."/>
            <person name="Grigoriev I.V."/>
            <person name="Henrissat B."/>
            <person name="Lindahl B."/>
            <person name="Martin F."/>
        </authorList>
    </citation>
    <scope>NUCLEOTIDE SEQUENCE</scope>
    <source>
        <strain evidence="2">JB14</strain>
    </source>
</reference>
<feature type="compositionally biased region" description="Polar residues" evidence="1">
    <location>
        <begin position="163"/>
        <end position="174"/>
    </location>
</feature>
<organism evidence="2 3">
    <name type="scientific">Gymnopus androsaceus JB14</name>
    <dbReference type="NCBI Taxonomy" id="1447944"/>
    <lineage>
        <taxon>Eukaryota</taxon>
        <taxon>Fungi</taxon>
        <taxon>Dikarya</taxon>
        <taxon>Basidiomycota</taxon>
        <taxon>Agaricomycotina</taxon>
        <taxon>Agaricomycetes</taxon>
        <taxon>Agaricomycetidae</taxon>
        <taxon>Agaricales</taxon>
        <taxon>Marasmiineae</taxon>
        <taxon>Omphalotaceae</taxon>
        <taxon>Gymnopus</taxon>
    </lineage>
</organism>
<feature type="region of interest" description="Disordered" evidence="1">
    <location>
        <begin position="411"/>
        <end position="432"/>
    </location>
</feature>
<dbReference type="AlphaFoldDB" id="A0A6A4H876"/>
<feature type="region of interest" description="Disordered" evidence="1">
    <location>
        <begin position="214"/>
        <end position="247"/>
    </location>
</feature>
<evidence type="ECO:0000313" key="3">
    <source>
        <dbReference type="Proteomes" id="UP000799118"/>
    </source>
</evidence>
<dbReference type="Proteomes" id="UP000799118">
    <property type="component" value="Unassembled WGS sequence"/>
</dbReference>
<dbReference type="OrthoDB" id="3067135at2759"/>
<accession>A0A6A4H876</accession>
<feature type="region of interest" description="Disordered" evidence="1">
    <location>
        <begin position="46"/>
        <end position="124"/>
    </location>
</feature>